<name>A0ABS5ZEX4_9GAMM</name>
<evidence type="ECO:0000256" key="4">
    <source>
        <dbReference type="ARBA" id="ARBA00016461"/>
    </source>
</evidence>
<keyword evidence="10 12" id="KW-1133">Transmembrane helix</keyword>
<evidence type="ECO:0000256" key="6">
    <source>
        <dbReference type="ARBA" id="ARBA00022475"/>
    </source>
</evidence>
<evidence type="ECO:0000313" key="14">
    <source>
        <dbReference type="Proteomes" id="UP000690515"/>
    </source>
</evidence>
<keyword evidence="6 12" id="KW-1003">Cell membrane</keyword>
<protein>
    <recommendedName>
        <fullName evidence="4 12">Heme exporter protein D</fullName>
    </recommendedName>
</protein>
<evidence type="ECO:0000256" key="8">
    <source>
        <dbReference type="ARBA" id="ARBA00022692"/>
    </source>
</evidence>
<dbReference type="RefSeq" id="WP_215820753.1">
    <property type="nucleotide sequence ID" value="NZ_JAGSOY010000040.1"/>
</dbReference>
<keyword evidence="14" id="KW-1185">Reference proteome</keyword>
<keyword evidence="11 12" id="KW-0472">Membrane</keyword>
<organism evidence="13 14">
    <name type="scientific">Zooshikella harenae</name>
    <dbReference type="NCBI Taxonomy" id="2827238"/>
    <lineage>
        <taxon>Bacteria</taxon>
        <taxon>Pseudomonadati</taxon>
        <taxon>Pseudomonadota</taxon>
        <taxon>Gammaproteobacteria</taxon>
        <taxon>Oceanospirillales</taxon>
        <taxon>Zooshikellaceae</taxon>
        <taxon>Zooshikella</taxon>
    </lineage>
</organism>
<dbReference type="PANTHER" id="PTHR37531:SF1">
    <property type="entry name" value="HEME EXPORTER PROTEIN D"/>
    <property type="match status" value="1"/>
</dbReference>
<dbReference type="InterPro" id="IPR052075">
    <property type="entry name" value="Heme_exporter_D"/>
</dbReference>
<comment type="similarity">
    <text evidence="3 12">Belongs to the CcmD/CycX/HelD family.</text>
</comment>
<evidence type="ECO:0000256" key="12">
    <source>
        <dbReference type="RuleBase" id="RU363101"/>
    </source>
</evidence>
<comment type="caution">
    <text evidence="13">The sequence shown here is derived from an EMBL/GenBank/DDBJ whole genome shotgun (WGS) entry which is preliminary data.</text>
</comment>
<comment type="function">
    <text evidence="1 12">Required for the export of heme to the periplasm for the biogenesis of c-type cytochromes.</text>
</comment>
<evidence type="ECO:0000256" key="11">
    <source>
        <dbReference type="ARBA" id="ARBA00023136"/>
    </source>
</evidence>
<evidence type="ECO:0000256" key="10">
    <source>
        <dbReference type="ARBA" id="ARBA00022989"/>
    </source>
</evidence>
<evidence type="ECO:0000256" key="7">
    <source>
        <dbReference type="ARBA" id="ARBA00022519"/>
    </source>
</evidence>
<reference evidence="13 14" key="1">
    <citation type="submission" date="2021-04" db="EMBL/GenBank/DDBJ databases">
        <authorList>
            <person name="Pira H."/>
            <person name="Risdian C."/>
            <person name="Wink J."/>
        </authorList>
    </citation>
    <scope>NUCLEOTIDE SEQUENCE [LARGE SCALE GENOMIC DNA]</scope>
    <source>
        <strain evidence="13 14">WH53</strain>
    </source>
</reference>
<evidence type="ECO:0000256" key="3">
    <source>
        <dbReference type="ARBA" id="ARBA00008741"/>
    </source>
</evidence>
<dbReference type="InterPro" id="IPR007078">
    <property type="entry name" value="Haem_export_protD_CcmD"/>
</dbReference>
<proteinExistence type="inferred from homology"/>
<dbReference type="Pfam" id="PF04995">
    <property type="entry name" value="CcmD"/>
    <property type="match status" value="1"/>
</dbReference>
<evidence type="ECO:0000256" key="9">
    <source>
        <dbReference type="ARBA" id="ARBA00022748"/>
    </source>
</evidence>
<dbReference type="Proteomes" id="UP000690515">
    <property type="component" value="Unassembled WGS sequence"/>
</dbReference>
<dbReference type="EMBL" id="JAGSOY010000040">
    <property type="protein sequence ID" value="MBU2712525.1"/>
    <property type="molecule type" value="Genomic_DNA"/>
</dbReference>
<feature type="transmembrane region" description="Helical" evidence="12">
    <location>
        <begin position="17"/>
        <end position="38"/>
    </location>
</feature>
<keyword evidence="9 12" id="KW-0201">Cytochrome c-type biogenesis</keyword>
<evidence type="ECO:0000256" key="1">
    <source>
        <dbReference type="ARBA" id="ARBA00002442"/>
    </source>
</evidence>
<keyword evidence="8 12" id="KW-0812">Transmembrane</keyword>
<gene>
    <name evidence="13" type="primary">ccmD</name>
    <name evidence="13" type="ORF">KCG35_15765</name>
</gene>
<dbReference type="PANTHER" id="PTHR37531">
    <property type="entry name" value="HEME EXPORTER PROTEIN D"/>
    <property type="match status" value="1"/>
</dbReference>
<evidence type="ECO:0000256" key="2">
    <source>
        <dbReference type="ARBA" id="ARBA00004377"/>
    </source>
</evidence>
<evidence type="ECO:0000256" key="5">
    <source>
        <dbReference type="ARBA" id="ARBA00022448"/>
    </source>
</evidence>
<keyword evidence="7 12" id="KW-0997">Cell inner membrane</keyword>
<comment type="subcellular location">
    <subcellularLocation>
        <location evidence="2 12">Cell inner membrane</location>
        <topology evidence="2 12">Single-pass membrane protein</topology>
    </subcellularLocation>
</comment>
<keyword evidence="5 12" id="KW-0813">Transport</keyword>
<sequence>MYFESWADFWAMGKHGLYVWSCYGIAVVVMIYNIWAPLAQQKRFKQRYLRQLRREAQQQ</sequence>
<evidence type="ECO:0000313" key="13">
    <source>
        <dbReference type="EMBL" id="MBU2712525.1"/>
    </source>
</evidence>
<dbReference type="NCBIfam" id="TIGR03141">
    <property type="entry name" value="cytochro_ccmD"/>
    <property type="match status" value="1"/>
</dbReference>
<accession>A0ABS5ZEX4</accession>